<sequence>MTEYDYSPEAAERYQAKLHSIGRWVHETERYEPVNPFVLSPAAASARLPMPGGSDGSSSRHRPHRYPNTSYPYPVSPQAPGPYPPPQRSHTFPIPPPPPPPLPRPKRSNTSGGYGSPDMIYDPRVGTASRHVFTTYQTQPQSPSKRWFGKLFSGLRSSSPSRAQSPSSVTETQSRHSRSKSGITGATATTTDMTTIDTTTTTANLADTIANGAQSPIRVQSLRSIVNLAAAAYRSPLPRNFPAKILLPLG</sequence>
<reference evidence="2" key="1">
    <citation type="submission" date="2020-11" db="EMBL/GenBank/DDBJ databases">
        <authorList>
            <consortium name="DOE Joint Genome Institute"/>
            <person name="Ahrendt S."/>
            <person name="Riley R."/>
            <person name="Andreopoulos W."/>
            <person name="Labutti K."/>
            <person name="Pangilinan J."/>
            <person name="Ruiz-Duenas F.J."/>
            <person name="Barrasa J.M."/>
            <person name="Sanchez-Garcia M."/>
            <person name="Camarero S."/>
            <person name="Miyauchi S."/>
            <person name="Serrano A."/>
            <person name="Linde D."/>
            <person name="Babiker R."/>
            <person name="Drula E."/>
            <person name="Ayuso-Fernandez I."/>
            <person name="Pacheco R."/>
            <person name="Padilla G."/>
            <person name="Ferreira P."/>
            <person name="Barriuso J."/>
            <person name="Kellner H."/>
            <person name="Castanera R."/>
            <person name="Alfaro M."/>
            <person name="Ramirez L."/>
            <person name="Pisabarro A.G."/>
            <person name="Kuo A."/>
            <person name="Tritt A."/>
            <person name="Lipzen A."/>
            <person name="He G."/>
            <person name="Yan M."/>
            <person name="Ng V."/>
            <person name="Cullen D."/>
            <person name="Martin F."/>
            <person name="Rosso M.-N."/>
            <person name="Henrissat B."/>
            <person name="Hibbett D."/>
            <person name="Martinez A.T."/>
            <person name="Grigoriev I.V."/>
        </authorList>
    </citation>
    <scope>NUCLEOTIDE SEQUENCE</scope>
    <source>
        <strain evidence="2">AH 40177</strain>
    </source>
</reference>
<protein>
    <submittedName>
        <fullName evidence="2">Uncharacterized protein</fullName>
    </submittedName>
</protein>
<feature type="compositionally biased region" description="Pro residues" evidence="1">
    <location>
        <begin position="74"/>
        <end position="103"/>
    </location>
</feature>
<dbReference type="OrthoDB" id="2976199at2759"/>
<feature type="region of interest" description="Disordered" evidence="1">
    <location>
        <begin position="45"/>
        <end position="123"/>
    </location>
</feature>
<proteinExistence type="predicted"/>
<feature type="compositionally biased region" description="Low complexity" evidence="1">
    <location>
        <begin position="153"/>
        <end position="168"/>
    </location>
</feature>
<name>A0A9P5PLB4_9AGAR</name>
<feature type="compositionally biased region" description="Polar residues" evidence="1">
    <location>
        <begin position="135"/>
        <end position="144"/>
    </location>
</feature>
<evidence type="ECO:0000313" key="2">
    <source>
        <dbReference type="EMBL" id="KAF9065473.1"/>
    </source>
</evidence>
<feature type="compositionally biased region" description="Low complexity" evidence="1">
    <location>
        <begin position="183"/>
        <end position="195"/>
    </location>
</feature>
<keyword evidence="3" id="KW-1185">Reference proteome</keyword>
<organism evidence="2 3">
    <name type="scientific">Rhodocollybia butyracea</name>
    <dbReference type="NCBI Taxonomy" id="206335"/>
    <lineage>
        <taxon>Eukaryota</taxon>
        <taxon>Fungi</taxon>
        <taxon>Dikarya</taxon>
        <taxon>Basidiomycota</taxon>
        <taxon>Agaricomycotina</taxon>
        <taxon>Agaricomycetes</taxon>
        <taxon>Agaricomycetidae</taxon>
        <taxon>Agaricales</taxon>
        <taxon>Marasmiineae</taxon>
        <taxon>Omphalotaceae</taxon>
        <taxon>Rhodocollybia</taxon>
    </lineage>
</organism>
<dbReference type="AlphaFoldDB" id="A0A9P5PLB4"/>
<dbReference type="Proteomes" id="UP000772434">
    <property type="component" value="Unassembled WGS sequence"/>
</dbReference>
<feature type="region of interest" description="Disordered" evidence="1">
    <location>
        <begin position="135"/>
        <end position="195"/>
    </location>
</feature>
<evidence type="ECO:0000313" key="3">
    <source>
        <dbReference type="Proteomes" id="UP000772434"/>
    </source>
</evidence>
<evidence type="ECO:0000256" key="1">
    <source>
        <dbReference type="SAM" id="MobiDB-lite"/>
    </source>
</evidence>
<accession>A0A9P5PLB4</accession>
<dbReference type="EMBL" id="JADNRY010000103">
    <property type="protein sequence ID" value="KAF9065473.1"/>
    <property type="molecule type" value="Genomic_DNA"/>
</dbReference>
<comment type="caution">
    <text evidence="2">The sequence shown here is derived from an EMBL/GenBank/DDBJ whole genome shotgun (WGS) entry which is preliminary data.</text>
</comment>
<gene>
    <name evidence="2" type="ORF">BDP27DRAFT_1404801</name>
</gene>